<reference evidence="1 2" key="1">
    <citation type="submission" date="2020-08" db="EMBL/GenBank/DDBJ databases">
        <title>Sequencing the genomes of 1000 actinobacteria strains.</title>
        <authorList>
            <person name="Klenk H.-P."/>
        </authorList>
    </citation>
    <scope>NUCLEOTIDE SEQUENCE [LARGE SCALE GENOMIC DNA]</scope>
    <source>
        <strain evidence="1 2">DSM 44230</strain>
    </source>
</reference>
<gene>
    <name evidence="1" type="ORF">HNR67_002292</name>
</gene>
<dbReference type="RefSeq" id="WP_185002033.1">
    <property type="nucleotide sequence ID" value="NZ_BAAAUI010000016.1"/>
</dbReference>
<dbReference type="Gene3D" id="1.10.287.850">
    <property type="entry name" value="HP0062-like domain"/>
    <property type="match status" value="1"/>
</dbReference>
<protein>
    <recommendedName>
        <fullName evidence="3">PE family protein</fullName>
    </recommendedName>
</protein>
<name>A0A7W7CAL5_9PSEU</name>
<dbReference type="EMBL" id="JACHMH010000001">
    <property type="protein sequence ID" value="MBB4676174.1"/>
    <property type="molecule type" value="Genomic_DNA"/>
</dbReference>
<dbReference type="AlphaFoldDB" id="A0A7W7CAL5"/>
<proteinExistence type="predicted"/>
<evidence type="ECO:0000313" key="2">
    <source>
        <dbReference type="Proteomes" id="UP000533598"/>
    </source>
</evidence>
<evidence type="ECO:0000313" key="1">
    <source>
        <dbReference type="EMBL" id="MBB4676174.1"/>
    </source>
</evidence>
<comment type="caution">
    <text evidence="1">The sequence shown here is derived from an EMBL/GenBank/DDBJ whole genome shotgun (WGS) entry which is preliminary data.</text>
</comment>
<keyword evidence="2" id="KW-1185">Reference proteome</keyword>
<dbReference type="Proteomes" id="UP000533598">
    <property type="component" value="Unassembled WGS sequence"/>
</dbReference>
<organism evidence="1 2">
    <name type="scientific">Crossiella cryophila</name>
    <dbReference type="NCBI Taxonomy" id="43355"/>
    <lineage>
        <taxon>Bacteria</taxon>
        <taxon>Bacillati</taxon>
        <taxon>Actinomycetota</taxon>
        <taxon>Actinomycetes</taxon>
        <taxon>Pseudonocardiales</taxon>
        <taxon>Pseudonocardiaceae</taxon>
        <taxon>Crossiella</taxon>
    </lineage>
</organism>
<evidence type="ECO:0008006" key="3">
    <source>
        <dbReference type="Google" id="ProtNLM"/>
    </source>
</evidence>
<accession>A0A7W7CAL5</accession>
<sequence length="104" mass="11665">MKIDLAQVPAAIRLYQQTKDRIDELVSRAASDLQIEPMGNDDVSRDVAAEFNNRNLRSTGSISAAISAFRDRLQSIIEQLTAVQRQYRLSEDGNRTKFPGDVRA</sequence>